<dbReference type="InterPro" id="IPR013320">
    <property type="entry name" value="ConA-like_dom_sf"/>
</dbReference>
<dbReference type="AlphaFoldDB" id="A0A0C1ZQQ1"/>
<evidence type="ECO:0000256" key="2">
    <source>
        <dbReference type="ARBA" id="ARBA00022737"/>
    </source>
</evidence>
<dbReference type="Gene3D" id="2.60.120.200">
    <property type="match status" value="1"/>
</dbReference>
<proteinExistence type="predicted"/>
<accession>A0A0C1ZQQ1</accession>
<evidence type="ECO:0000313" key="6">
    <source>
        <dbReference type="Proteomes" id="UP000031599"/>
    </source>
</evidence>
<dbReference type="Proteomes" id="UP000031599">
    <property type="component" value="Unassembled WGS sequence"/>
</dbReference>
<evidence type="ECO:0000256" key="3">
    <source>
        <dbReference type="ARBA" id="ARBA00023157"/>
    </source>
</evidence>
<evidence type="ECO:0008006" key="7">
    <source>
        <dbReference type="Google" id="ProtNLM"/>
    </source>
</evidence>
<gene>
    <name evidence="5" type="ORF">DB30_00378</name>
</gene>
<dbReference type="EMBL" id="JMCC02000102">
    <property type="protein sequence ID" value="KIG13283.1"/>
    <property type="molecule type" value="Genomic_DNA"/>
</dbReference>
<evidence type="ECO:0000313" key="5">
    <source>
        <dbReference type="EMBL" id="KIG13283.1"/>
    </source>
</evidence>
<reference evidence="5 6" key="1">
    <citation type="submission" date="2014-12" db="EMBL/GenBank/DDBJ databases">
        <title>Genome assembly of Enhygromyxa salina DSM 15201.</title>
        <authorList>
            <person name="Sharma G."/>
            <person name="Subramanian S."/>
        </authorList>
    </citation>
    <scope>NUCLEOTIDE SEQUENCE [LARGE SCALE GENOMIC DNA]</scope>
    <source>
        <strain evidence="5 6">DSM 15201</strain>
    </source>
</reference>
<dbReference type="PANTHER" id="PTHR38934:SF6">
    <property type="entry name" value="CHROMOSOME UNDETERMINED SCAFFOLD_176, WHOLE GENOME SHOTGUN SEQUENCE"/>
    <property type="match status" value="1"/>
</dbReference>
<sequence>MTSFLLGAACTDDLETSDTREDTDSETGDGDGDPDTGDGDGDPDTGDGDGDPDTGDGDGDPDTGDGDGDPGGECGDGVLDNDEQCDDGNNLDTDACTNACTLAFCGDGVVEDGVEECDDANNDNTDTCVEGCVAQQCGDGYVGPGEGCDDANMVDDDACSNTCSLPSCGDGVLAPGEECDDGNDDNTDACLSTCVAATCGDGHVWADNEVCDDANMDNTDGCVDGCAAASCGDGHVWADNEECDDANMDETDACTMECVLATCDDAVMNGSEWGIDCGGDCGGCDELFSADEDTLAILELNGDADDSSGNERHAMLIGGSYVDTAWGQGLALPELAQQGLSWTAHVADLVAPYTIEMVLTPAQTNCFQRLYTFDNTSDLGWYYCQGFHSILNPTLGPQFPVNQRQYLALVSTDDTTLDVYVDGVLRGSTPTGFTTPSVHAEFFNDNADHFSIEELLGVVEAIRLSSVARTEQEFIDMQARIELQP</sequence>
<evidence type="ECO:0000256" key="4">
    <source>
        <dbReference type="SAM" id="MobiDB-lite"/>
    </source>
</evidence>
<protein>
    <recommendedName>
        <fullName evidence="7">Multiple EGF-like-domain protein 3</fullName>
    </recommendedName>
</protein>
<comment type="caution">
    <text evidence="5">The sequence shown here is derived from an EMBL/GenBank/DDBJ whole genome shotgun (WGS) entry which is preliminary data.</text>
</comment>
<dbReference type="InterPro" id="IPR011936">
    <property type="entry name" value="Myxo_disulph_rpt"/>
</dbReference>
<keyword evidence="1" id="KW-0732">Signal</keyword>
<dbReference type="Pfam" id="PF13948">
    <property type="entry name" value="DUF4215"/>
    <property type="match status" value="2"/>
</dbReference>
<dbReference type="NCBIfam" id="TIGR02232">
    <property type="entry name" value="myxo_disulf_rpt"/>
    <property type="match status" value="4"/>
</dbReference>
<evidence type="ECO:0000256" key="1">
    <source>
        <dbReference type="ARBA" id="ARBA00022729"/>
    </source>
</evidence>
<feature type="region of interest" description="Disordered" evidence="4">
    <location>
        <begin position="1"/>
        <end position="80"/>
    </location>
</feature>
<dbReference type="PANTHER" id="PTHR38934">
    <property type="entry name" value="HYPHALLY REGULATED CELL WALL PROTEIN 1"/>
    <property type="match status" value="1"/>
</dbReference>
<name>A0A0C1ZQQ1_9BACT</name>
<keyword evidence="2" id="KW-0677">Repeat</keyword>
<keyword evidence="3" id="KW-1015">Disulfide bond</keyword>
<organism evidence="5 6">
    <name type="scientific">Enhygromyxa salina</name>
    <dbReference type="NCBI Taxonomy" id="215803"/>
    <lineage>
        <taxon>Bacteria</taxon>
        <taxon>Pseudomonadati</taxon>
        <taxon>Myxococcota</taxon>
        <taxon>Polyangia</taxon>
        <taxon>Nannocystales</taxon>
        <taxon>Nannocystaceae</taxon>
        <taxon>Enhygromyxa</taxon>
    </lineage>
</organism>
<dbReference type="SUPFAM" id="SSF49899">
    <property type="entry name" value="Concanavalin A-like lectins/glucanases"/>
    <property type="match status" value="1"/>
</dbReference>
<feature type="compositionally biased region" description="Acidic residues" evidence="4">
    <location>
        <begin position="23"/>
        <end position="70"/>
    </location>
</feature>